<evidence type="ECO:0000313" key="3">
    <source>
        <dbReference type="Proteomes" id="UP001199642"/>
    </source>
</evidence>
<dbReference type="InterPro" id="IPR051531">
    <property type="entry name" value="N-acetyltransferase"/>
</dbReference>
<dbReference type="Pfam" id="PF13302">
    <property type="entry name" value="Acetyltransf_3"/>
    <property type="match status" value="1"/>
</dbReference>
<name>A0ABY3RYQ9_9MICO</name>
<protein>
    <submittedName>
        <fullName evidence="2">GNAT family N-acetyltransferase</fullName>
    </submittedName>
</protein>
<gene>
    <name evidence="2" type="ORF">K8F61_08300</name>
</gene>
<organism evidence="2 3">
    <name type="scientific">Microbacterium resistens</name>
    <dbReference type="NCBI Taxonomy" id="156977"/>
    <lineage>
        <taxon>Bacteria</taxon>
        <taxon>Bacillati</taxon>
        <taxon>Actinomycetota</taxon>
        <taxon>Actinomycetes</taxon>
        <taxon>Micrococcales</taxon>
        <taxon>Microbacteriaceae</taxon>
        <taxon>Microbacterium</taxon>
    </lineage>
</organism>
<dbReference type="RefSeq" id="WP_219085071.1">
    <property type="nucleotide sequence ID" value="NZ_CP082781.1"/>
</dbReference>
<dbReference type="PANTHER" id="PTHR43792">
    <property type="entry name" value="GNAT FAMILY, PUTATIVE (AFU_ORTHOLOGUE AFUA_3G00765)-RELATED-RELATED"/>
    <property type="match status" value="1"/>
</dbReference>
<keyword evidence="3" id="KW-1185">Reference proteome</keyword>
<reference evidence="2 3" key="1">
    <citation type="submission" date="2023-01" db="EMBL/GenBank/DDBJ databases">
        <title>Characterization of estradiol degrading bacteria Microbacterium sp. MZT7 and reveal degrading genes through genome analysis.</title>
        <authorList>
            <person name="Hao P."/>
            <person name="Gao Y."/>
        </authorList>
    </citation>
    <scope>NUCLEOTIDE SEQUENCE [LARGE SCALE GENOMIC DNA]</scope>
    <source>
        <strain evidence="2 3">MZT7</strain>
    </source>
</reference>
<dbReference type="EMBL" id="CP082781">
    <property type="protein sequence ID" value="UGS28144.1"/>
    <property type="molecule type" value="Genomic_DNA"/>
</dbReference>
<dbReference type="CDD" id="cd04301">
    <property type="entry name" value="NAT_SF"/>
    <property type="match status" value="1"/>
</dbReference>
<accession>A0ABY3RYQ9</accession>
<evidence type="ECO:0000313" key="2">
    <source>
        <dbReference type="EMBL" id="UGS28144.1"/>
    </source>
</evidence>
<dbReference type="Proteomes" id="UP001199642">
    <property type="component" value="Chromosome"/>
</dbReference>
<evidence type="ECO:0000259" key="1">
    <source>
        <dbReference type="PROSITE" id="PS51186"/>
    </source>
</evidence>
<dbReference type="InterPro" id="IPR000182">
    <property type="entry name" value="GNAT_dom"/>
</dbReference>
<sequence length="189" mass="20844">MDSVVLHTDRLVLRPPTETDVDAITAACQDPEIPRWTTVPSPYSRKDAEDFVAFVAQAWDDGNEAVWGVYRDESLIACVGLHHITEHRAGGHAELGYWTAPAARGHGYLSEAARAVVDWGFRDLGLARIQWQAVEGNIPSARTARGLGFRFEGTRRQALVSHRGRDDGWTAGLLSTDDRSPVDWPVDLG</sequence>
<feature type="domain" description="N-acetyltransferase" evidence="1">
    <location>
        <begin position="11"/>
        <end position="172"/>
    </location>
</feature>
<dbReference type="PROSITE" id="PS51186">
    <property type="entry name" value="GNAT"/>
    <property type="match status" value="1"/>
</dbReference>
<proteinExistence type="predicted"/>